<accession>A0A9Q0MWQ2</accession>
<dbReference type="EMBL" id="WJQU01000003">
    <property type="protein sequence ID" value="KAJ6638589.1"/>
    <property type="molecule type" value="Genomic_DNA"/>
</dbReference>
<name>A0A9Q0MWQ2_9DIPT</name>
<dbReference type="AlphaFoldDB" id="A0A9Q0MWQ2"/>
<organism evidence="1 2">
    <name type="scientific">Pseudolycoriella hygida</name>
    <dbReference type="NCBI Taxonomy" id="35572"/>
    <lineage>
        <taxon>Eukaryota</taxon>
        <taxon>Metazoa</taxon>
        <taxon>Ecdysozoa</taxon>
        <taxon>Arthropoda</taxon>
        <taxon>Hexapoda</taxon>
        <taxon>Insecta</taxon>
        <taxon>Pterygota</taxon>
        <taxon>Neoptera</taxon>
        <taxon>Endopterygota</taxon>
        <taxon>Diptera</taxon>
        <taxon>Nematocera</taxon>
        <taxon>Sciaroidea</taxon>
        <taxon>Sciaridae</taxon>
        <taxon>Pseudolycoriella</taxon>
    </lineage>
</organism>
<evidence type="ECO:0000313" key="1">
    <source>
        <dbReference type="EMBL" id="KAJ6638589.1"/>
    </source>
</evidence>
<gene>
    <name evidence="1" type="ORF">Bhyg_11326</name>
</gene>
<protein>
    <submittedName>
        <fullName evidence="1">Uncharacterized protein</fullName>
    </submittedName>
</protein>
<reference evidence="1" key="1">
    <citation type="submission" date="2022-07" db="EMBL/GenBank/DDBJ databases">
        <authorList>
            <person name="Trinca V."/>
            <person name="Uliana J.V.C."/>
            <person name="Torres T.T."/>
            <person name="Ward R.J."/>
            <person name="Monesi N."/>
        </authorList>
    </citation>
    <scope>NUCLEOTIDE SEQUENCE</scope>
    <source>
        <strain evidence="1">HSMRA1968</strain>
        <tissue evidence="1">Whole embryos</tissue>
    </source>
</reference>
<proteinExistence type="predicted"/>
<evidence type="ECO:0000313" key="2">
    <source>
        <dbReference type="Proteomes" id="UP001151699"/>
    </source>
</evidence>
<keyword evidence="2" id="KW-1185">Reference proteome</keyword>
<comment type="caution">
    <text evidence="1">The sequence shown here is derived from an EMBL/GenBank/DDBJ whole genome shotgun (WGS) entry which is preliminary data.</text>
</comment>
<sequence>MQMCLFFSLRYDHIRCKLMEIRGTLEFRLEDTIPRKTSDMETITIPILAIAWKLWKARWSPEMRSASVRCGDGLPFVDDGNPSVMSVPPSAMLPMFARRCKLYSAMLKHDMLFCAAATDGIEFGAIGGEFGDMTCGGIINC</sequence>
<dbReference type="Proteomes" id="UP001151699">
    <property type="component" value="Chromosome X"/>
</dbReference>